<dbReference type="PROSITE" id="PS50943">
    <property type="entry name" value="HTH_CROC1"/>
    <property type="match status" value="1"/>
</dbReference>
<accession>A0A239K0X4</accession>
<evidence type="ECO:0000313" key="3">
    <source>
        <dbReference type="Proteomes" id="UP000198282"/>
    </source>
</evidence>
<dbReference type="RefSeq" id="WP_089209632.1">
    <property type="nucleotide sequence ID" value="NZ_FZOD01000025.1"/>
</dbReference>
<dbReference type="Gene3D" id="1.10.260.40">
    <property type="entry name" value="lambda repressor-like DNA-binding domains"/>
    <property type="match status" value="1"/>
</dbReference>
<dbReference type="GO" id="GO:0003677">
    <property type="term" value="F:DNA binding"/>
    <property type="evidence" value="ECO:0007669"/>
    <property type="project" value="InterPro"/>
</dbReference>
<dbReference type="Pfam" id="PF13560">
    <property type="entry name" value="HTH_31"/>
    <property type="match status" value="1"/>
</dbReference>
<name>A0A239K0X4_9ACTN</name>
<dbReference type="CDD" id="cd00093">
    <property type="entry name" value="HTH_XRE"/>
    <property type="match status" value="1"/>
</dbReference>
<protein>
    <submittedName>
        <fullName evidence="2">Helix-turn-helix domain-containing protein</fullName>
    </submittedName>
</protein>
<dbReference type="Pfam" id="PF17765">
    <property type="entry name" value="MLTR_LBD"/>
    <property type="match status" value="1"/>
</dbReference>
<dbReference type="AlphaFoldDB" id="A0A239K0X4"/>
<proteinExistence type="predicted"/>
<dbReference type="Proteomes" id="UP000198282">
    <property type="component" value="Unassembled WGS sequence"/>
</dbReference>
<dbReference type="InterPro" id="IPR041413">
    <property type="entry name" value="MLTR_LBD"/>
</dbReference>
<dbReference type="SMART" id="SM00530">
    <property type="entry name" value="HTH_XRE"/>
    <property type="match status" value="1"/>
</dbReference>
<sequence>MDGHNLLGEFLRARRQVTTPEQVGLLRSGHCRTPGLRREEVARLAGVSVDYYIRLEQGRERHPSDRVVDALVRALDLGPDATTHLYELAHPGSRQRGTTIWPEQVNPDLIRLMHGWSHTPAMVISRWMDILAMNPLSVALHSDLGSMENLLRLAFLNPAAREFHRDWEHVARSRVAHLRAFAGADLDDPRLTELVGELSRESTDFRRLWARHDVSEVTRQAKPLRHRKVGDLTLTCEMFNAVGASGLQLVILHAEPGSPSEHALTQLGSLAVTTALRPGPRHRSREAAGPAK</sequence>
<dbReference type="InterPro" id="IPR010982">
    <property type="entry name" value="Lambda_DNA-bd_dom_sf"/>
</dbReference>
<reference evidence="2 3" key="1">
    <citation type="submission" date="2017-06" db="EMBL/GenBank/DDBJ databases">
        <authorList>
            <person name="Kim H.J."/>
            <person name="Triplett B.A."/>
        </authorList>
    </citation>
    <scope>NUCLEOTIDE SEQUENCE [LARGE SCALE GENOMIC DNA]</scope>
    <source>
        <strain evidence="2 3">CGMCC 4.2132</strain>
    </source>
</reference>
<gene>
    <name evidence="2" type="ORF">SAMN05216276_102548</name>
</gene>
<organism evidence="2 3">
    <name type="scientific">Streptosporangium subroseum</name>
    <dbReference type="NCBI Taxonomy" id="106412"/>
    <lineage>
        <taxon>Bacteria</taxon>
        <taxon>Bacillati</taxon>
        <taxon>Actinomycetota</taxon>
        <taxon>Actinomycetes</taxon>
        <taxon>Streptosporangiales</taxon>
        <taxon>Streptosporangiaceae</taxon>
        <taxon>Streptosporangium</taxon>
    </lineage>
</organism>
<keyword evidence="3" id="KW-1185">Reference proteome</keyword>
<feature type="domain" description="HTH cro/C1-type" evidence="1">
    <location>
        <begin position="35"/>
        <end position="85"/>
    </location>
</feature>
<dbReference type="PANTHER" id="PTHR35010:SF2">
    <property type="entry name" value="BLL4672 PROTEIN"/>
    <property type="match status" value="1"/>
</dbReference>
<dbReference type="PANTHER" id="PTHR35010">
    <property type="entry name" value="BLL4672 PROTEIN-RELATED"/>
    <property type="match status" value="1"/>
</dbReference>
<evidence type="ECO:0000313" key="2">
    <source>
        <dbReference type="EMBL" id="SNT11966.1"/>
    </source>
</evidence>
<dbReference type="SUPFAM" id="SSF47413">
    <property type="entry name" value="lambda repressor-like DNA-binding domains"/>
    <property type="match status" value="1"/>
</dbReference>
<dbReference type="Gene3D" id="3.30.450.180">
    <property type="match status" value="1"/>
</dbReference>
<dbReference type="OrthoDB" id="4336585at2"/>
<dbReference type="InterPro" id="IPR001387">
    <property type="entry name" value="Cro/C1-type_HTH"/>
</dbReference>
<dbReference type="EMBL" id="FZOD01000025">
    <property type="protein sequence ID" value="SNT11966.1"/>
    <property type="molecule type" value="Genomic_DNA"/>
</dbReference>
<evidence type="ECO:0000259" key="1">
    <source>
        <dbReference type="PROSITE" id="PS50943"/>
    </source>
</evidence>